<keyword evidence="1" id="KW-1133">Transmembrane helix</keyword>
<dbReference type="EMBL" id="GFTR01001395">
    <property type="protein sequence ID" value="JAW15031.1"/>
    <property type="molecule type" value="Transcribed_RNA"/>
</dbReference>
<sequence>MQLLLLYRNLLHLHMLLVHLWYMLHLGNCLLIMLRWHSRRQSLMAPRWKIEIKRYNYVENYVGRLHFICSYIINLAHSTPKSFTVTVKSINVTK</sequence>
<reference evidence="2" key="1">
    <citation type="journal article" date="2018" name="PLoS Negl. Trop. Dis.">
        <title>An insight into the salivary gland and fat body transcriptome of Panstrongylus lignarius (Hemiptera: Heteroptera), the main vector of Chagas disease in Peru.</title>
        <authorList>
            <person name="Nevoa J.C."/>
            <person name="Mendes M.T."/>
            <person name="da Silva M.V."/>
            <person name="Soares S.C."/>
            <person name="Oliveira C.J.F."/>
            <person name="Ribeiro J.M.C."/>
        </authorList>
    </citation>
    <scope>NUCLEOTIDE SEQUENCE</scope>
</reference>
<keyword evidence="1" id="KW-0472">Membrane</keyword>
<feature type="transmembrane region" description="Helical" evidence="1">
    <location>
        <begin position="12"/>
        <end position="34"/>
    </location>
</feature>
<name>A0A224Y3E9_9HEMI</name>
<proteinExistence type="predicted"/>
<protein>
    <submittedName>
        <fullName evidence="2">Putative secreted protein</fullName>
    </submittedName>
</protein>
<accession>A0A224Y3E9</accession>
<dbReference type="AlphaFoldDB" id="A0A224Y3E9"/>
<evidence type="ECO:0000256" key="1">
    <source>
        <dbReference type="SAM" id="Phobius"/>
    </source>
</evidence>
<keyword evidence="1" id="KW-0812">Transmembrane</keyword>
<evidence type="ECO:0000313" key="2">
    <source>
        <dbReference type="EMBL" id="JAW15031.1"/>
    </source>
</evidence>
<organism evidence="2">
    <name type="scientific">Panstrongylus lignarius</name>
    <dbReference type="NCBI Taxonomy" id="156445"/>
    <lineage>
        <taxon>Eukaryota</taxon>
        <taxon>Metazoa</taxon>
        <taxon>Ecdysozoa</taxon>
        <taxon>Arthropoda</taxon>
        <taxon>Hexapoda</taxon>
        <taxon>Insecta</taxon>
        <taxon>Pterygota</taxon>
        <taxon>Neoptera</taxon>
        <taxon>Paraneoptera</taxon>
        <taxon>Hemiptera</taxon>
        <taxon>Heteroptera</taxon>
        <taxon>Panheteroptera</taxon>
        <taxon>Cimicomorpha</taxon>
        <taxon>Reduviidae</taxon>
        <taxon>Triatominae</taxon>
        <taxon>Panstrongylus</taxon>
    </lineage>
</organism>